<dbReference type="Proteomes" id="UP000530850">
    <property type="component" value="Unassembled WGS sequence"/>
</dbReference>
<reference evidence="2 3" key="1">
    <citation type="submission" date="2020-08" db="EMBL/GenBank/DDBJ databases">
        <title>Sequencing the genomes of 1000 actinobacteria strains.</title>
        <authorList>
            <person name="Klenk H.-P."/>
        </authorList>
    </citation>
    <scope>NUCLEOTIDE SEQUENCE [LARGE SCALE GENOMIC DNA]</scope>
    <source>
        <strain evidence="2 3">DSM 22242</strain>
    </source>
</reference>
<gene>
    <name evidence="2" type="ORF">FHR31_001640</name>
</gene>
<dbReference type="Pfam" id="PF16945">
    <property type="entry name" value="Phage_r1t_holin"/>
    <property type="match status" value="1"/>
</dbReference>
<feature type="transmembrane region" description="Helical" evidence="1">
    <location>
        <begin position="21"/>
        <end position="43"/>
    </location>
</feature>
<feature type="transmembrane region" description="Helical" evidence="1">
    <location>
        <begin position="49"/>
        <end position="68"/>
    </location>
</feature>
<dbReference type="RefSeq" id="WP_123185616.1">
    <property type="nucleotide sequence ID" value="NZ_CANSOV010000022.1"/>
</dbReference>
<proteinExistence type="predicted"/>
<dbReference type="InterPro" id="IPR020109">
    <property type="entry name" value="Holin_r1t"/>
</dbReference>
<keyword evidence="1" id="KW-1133">Transmembrane helix</keyword>
<evidence type="ECO:0000313" key="3">
    <source>
        <dbReference type="Proteomes" id="UP000530850"/>
    </source>
</evidence>
<keyword evidence="1" id="KW-0472">Membrane</keyword>
<evidence type="ECO:0000256" key="1">
    <source>
        <dbReference type="SAM" id="Phobius"/>
    </source>
</evidence>
<name>A0A7W5D2P1_9ACTN</name>
<evidence type="ECO:0000313" key="2">
    <source>
        <dbReference type="EMBL" id="MBB3171814.1"/>
    </source>
</evidence>
<organism evidence="2 3">
    <name type="scientific">Parvibacter caecicola</name>
    <dbReference type="NCBI Taxonomy" id="747645"/>
    <lineage>
        <taxon>Bacteria</taxon>
        <taxon>Bacillati</taxon>
        <taxon>Actinomycetota</taxon>
        <taxon>Coriobacteriia</taxon>
        <taxon>Coriobacteriales</taxon>
        <taxon>Coriobacteriaceae</taxon>
        <taxon>Parvibacter</taxon>
    </lineage>
</organism>
<dbReference type="GeneID" id="93356919"/>
<dbReference type="AlphaFoldDB" id="A0A7W5D2P1"/>
<keyword evidence="1" id="KW-0812">Transmembrane</keyword>
<dbReference type="EMBL" id="JACHYA010000005">
    <property type="protein sequence ID" value="MBB3171814.1"/>
    <property type="molecule type" value="Genomic_DNA"/>
</dbReference>
<protein>
    <submittedName>
        <fullName evidence="2">Uncharacterized 2Fe-2S/4Fe-4S cluster protein (DUF4445 family)</fullName>
    </submittedName>
</protein>
<sequence>MEEKLEKTQKKDLIAAWVEAAAIRAAKTAAEVLIILMGSNIISITDLDWLYIAGAMCWGAVLSIAFSVKGIPEVDNGAALPKIGNGKRGE</sequence>
<comment type="caution">
    <text evidence="2">The sequence shown here is derived from an EMBL/GenBank/DDBJ whole genome shotgun (WGS) entry which is preliminary data.</text>
</comment>
<accession>A0A7W5D2P1</accession>